<keyword evidence="7 8" id="KW-0449">Lipoprotein</keyword>
<dbReference type="EMBL" id="JABRWJ010000003">
    <property type="protein sequence ID" value="NRF67258.1"/>
    <property type="molecule type" value="Genomic_DNA"/>
</dbReference>
<evidence type="ECO:0000313" key="10">
    <source>
        <dbReference type="EMBL" id="NRF67258.1"/>
    </source>
</evidence>
<keyword evidence="8" id="KW-0812">Transmembrane</keyword>
<dbReference type="Pfam" id="PF01514">
    <property type="entry name" value="YscJ_FliF"/>
    <property type="match status" value="1"/>
</dbReference>
<dbReference type="InterPro" id="IPR003282">
    <property type="entry name" value="T3SS_SctJ"/>
</dbReference>
<dbReference type="Gene3D" id="3.30.300.30">
    <property type="match status" value="1"/>
</dbReference>
<evidence type="ECO:0000256" key="8">
    <source>
        <dbReference type="RuleBase" id="RU364102"/>
    </source>
</evidence>
<keyword evidence="5 8" id="KW-0564">Palmitate</keyword>
<evidence type="ECO:0000256" key="3">
    <source>
        <dbReference type="ARBA" id="ARBA00022729"/>
    </source>
</evidence>
<evidence type="ECO:0000256" key="7">
    <source>
        <dbReference type="ARBA" id="ARBA00023288"/>
    </source>
</evidence>
<evidence type="ECO:0000256" key="2">
    <source>
        <dbReference type="ARBA" id="ARBA00009509"/>
    </source>
</evidence>
<dbReference type="Proteomes" id="UP000737171">
    <property type="component" value="Unassembled WGS sequence"/>
</dbReference>
<keyword evidence="6 8" id="KW-0998">Cell outer membrane</keyword>
<feature type="chain" id="PRO_5044950904" description="Lipoprotein" evidence="8">
    <location>
        <begin position="27"/>
        <end position="277"/>
    </location>
</feature>
<evidence type="ECO:0000313" key="11">
    <source>
        <dbReference type="Proteomes" id="UP000737171"/>
    </source>
</evidence>
<gene>
    <name evidence="10" type="primary">sctJ</name>
    <name evidence="10" type="ORF">HLB44_09710</name>
</gene>
<evidence type="ECO:0000256" key="5">
    <source>
        <dbReference type="ARBA" id="ARBA00023139"/>
    </source>
</evidence>
<feature type="transmembrane region" description="Helical" evidence="8">
    <location>
        <begin position="215"/>
        <end position="234"/>
    </location>
</feature>
<protein>
    <recommendedName>
        <fullName evidence="8">Lipoprotein</fullName>
    </recommendedName>
</protein>
<evidence type="ECO:0000259" key="9">
    <source>
        <dbReference type="Pfam" id="PF01514"/>
    </source>
</evidence>
<keyword evidence="3 8" id="KW-0732">Signal</keyword>
<comment type="subcellular location">
    <subcellularLocation>
        <location evidence="1">Cell outer membrane</location>
        <topology evidence="1">Lipid-anchor</topology>
    </subcellularLocation>
</comment>
<dbReference type="InterPro" id="IPR045851">
    <property type="entry name" value="AMP-bd_C_sf"/>
</dbReference>
<reference evidence="10 11" key="1">
    <citation type="submission" date="2020-05" db="EMBL/GenBank/DDBJ databases">
        <title>Aquincola sp. isolate from soil.</title>
        <authorList>
            <person name="Han J."/>
            <person name="Kim D.-U."/>
        </authorList>
    </citation>
    <scope>NUCLEOTIDE SEQUENCE [LARGE SCALE GENOMIC DNA]</scope>
    <source>
        <strain evidence="10 11">S2</strain>
    </source>
</reference>
<keyword evidence="4 8" id="KW-0472">Membrane</keyword>
<organism evidence="10 11">
    <name type="scientific">Pseudaquabacterium terrae</name>
    <dbReference type="NCBI Taxonomy" id="2732868"/>
    <lineage>
        <taxon>Bacteria</taxon>
        <taxon>Pseudomonadati</taxon>
        <taxon>Pseudomonadota</taxon>
        <taxon>Betaproteobacteria</taxon>
        <taxon>Burkholderiales</taxon>
        <taxon>Sphaerotilaceae</taxon>
        <taxon>Pseudaquabacterium</taxon>
    </lineage>
</organism>
<dbReference type="PROSITE" id="PS51257">
    <property type="entry name" value="PROKAR_LIPOPROTEIN"/>
    <property type="match status" value="1"/>
</dbReference>
<evidence type="ECO:0000256" key="6">
    <source>
        <dbReference type="ARBA" id="ARBA00023237"/>
    </source>
</evidence>
<feature type="domain" description="Flagellar M-ring N-terminal" evidence="9">
    <location>
        <begin position="21"/>
        <end position="184"/>
    </location>
</feature>
<proteinExistence type="inferred from homology"/>
<comment type="caution">
    <text evidence="10">The sequence shown here is derived from an EMBL/GenBank/DDBJ whole genome shotgun (WGS) entry which is preliminary data.</text>
</comment>
<name>A0ABX2EF74_9BURK</name>
<keyword evidence="11" id="KW-1185">Reference proteome</keyword>
<feature type="signal peptide" evidence="8">
    <location>
        <begin position="1"/>
        <end position="26"/>
    </location>
</feature>
<dbReference type="Gene3D" id="3.30.70.1530">
    <property type="entry name" value="Hypothetical protein rpa1041"/>
    <property type="match status" value="1"/>
</dbReference>
<sequence length="277" mass="30110">MTMKSTRLLLCALAILAGCSSQELYSQLTERQANEMVAVLRGAGIDADKKVQDGRFSVLTSRSDFSDAVRLLNAQGYPRESFDSMGKVFKREGFVSSPLEERARLVHALSQEISNTLASIDGVVAARVHLVVPERHPLMDKPQPAAASVFIKHRPDKDLRPQVTQIKALVVNSLEGLSYDHVTVALFPAEGMPVETPRVMAAGPGAREASLKVPLLLGATTGGAVLLGSALLWWRRRNVPRAPVPALLRALPAPDTDMTRPLPADFQAALRRHTTVR</sequence>
<dbReference type="InterPro" id="IPR043427">
    <property type="entry name" value="YscJ/FliF"/>
</dbReference>
<dbReference type="InterPro" id="IPR006182">
    <property type="entry name" value="FliF_N_dom"/>
</dbReference>
<dbReference type="PANTHER" id="PTHR30046:SF2">
    <property type="entry name" value="YOP PROTEINS TRANSLOCATION LIPOPROTEIN J"/>
    <property type="match status" value="1"/>
</dbReference>
<dbReference type="PANTHER" id="PTHR30046">
    <property type="entry name" value="FLAGELLAR M-RING PROTEIN"/>
    <property type="match status" value="1"/>
</dbReference>
<evidence type="ECO:0000256" key="1">
    <source>
        <dbReference type="ARBA" id="ARBA00004459"/>
    </source>
</evidence>
<comment type="similarity">
    <text evidence="2 8">Belongs to the YscJ lipoprotein family.</text>
</comment>
<dbReference type="PRINTS" id="PR01338">
    <property type="entry name" value="TYPE3OMKPROT"/>
</dbReference>
<dbReference type="NCBIfam" id="TIGR02544">
    <property type="entry name" value="III_secr_YscJ"/>
    <property type="match status" value="1"/>
</dbReference>
<keyword evidence="8" id="KW-1133">Transmembrane helix</keyword>
<accession>A0ABX2EF74</accession>
<evidence type="ECO:0000256" key="4">
    <source>
        <dbReference type="ARBA" id="ARBA00023136"/>
    </source>
</evidence>